<evidence type="ECO:0000313" key="1">
    <source>
        <dbReference type="Proteomes" id="UP000694888"/>
    </source>
</evidence>
<dbReference type="PANTHER" id="PTHR46928">
    <property type="entry name" value="MESENCHYME-SPECIFIC CELL SURFACE GLYCOPROTEIN"/>
    <property type="match status" value="1"/>
</dbReference>
<dbReference type="InterPro" id="IPR052956">
    <property type="entry name" value="Mesenchyme-surface_protein"/>
</dbReference>
<keyword evidence="1" id="KW-1185">Reference proteome</keyword>
<dbReference type="RefSeq" id="XP_012939181.2">
    <property type="nucleotide sequence ID" value="XM_013083727.2"/>
</dbReference>
<organism evidence="1 2">
    <name type="scientific">Aplysia californica</name>
    <name type="common">California sea hare</name>
    <dbReference type="NCBI Taxonomy" id="6500"/>
    <lineage>
        <taxon>Eukaryota</taxon>
        <taxon>Metazoa</taxon>
        <taxon>Spiralia</taxon>
        <taxon>Lophotrochozoa</taxon>
        <taxon>Mollusca</taxon>
        <taxon>Gastropoda</taxon>
        <taxon>Heterobranchia</taxon>
        <taxon>Euthyneura</taxon>
        <taxon>Tectipleura</taxon>
        <taxon>Aplysiida</taxon>
        <taxon>Aplysioidea</taxon>
        <taxon>Aplysiidae</taxon>
        <taxon>Aplysia</taxon>
    </lineage>
</organism>
<dbReference type="Proteomes" id="UP000694888">
    <property type="component" value="Unplaced"/>
</dbReference>
<feature type="non-terminal residue" evidence="2">
    <location>
        <position position="338"/>
    </location>
</feature>
<gene>
    <name evidence="2" type="primary">LOC106012050</name>
</gene>
<evidence type="ECO:0000313" key="2">
    <source>
        <dbReference type="RefSeq" id="XP_012939181.2"/>
    </source>
</evidence>
<proteinExistence type="predicted"/>
<reference evidence="2" key="1">
    <citation type="submission" date="2025-08" db="UniProtKB">
        <authorList>
            <consortium name="RefSeq"/>
        </authorList>
    </citation>
    <scope>IDENTIFICATION</scope>
</reference>
<accession>A0ABM1A1Y7</accession>
<sequence>MTQLSTVYLPTRYNESGEKVFELNNSSTPLKLAFDDWNHVFYVAGGEYLYFYSLRDYENPKELGLERSRDGYSFVDLAMCGQYLYALLANYNARTSFCEIYKRFDLESDVSRDLFRVRSFQGIDCVTSLHYSFECGVKGGLQFTKDNGEQNPEYYGFSRFITLGGRGFSVLRATDLSRVYDSGDVMELRHAQFTPKLFNARMSDPNAQILSTRDVQSTEKGLEPSVLEVGQSNGLGLIFVGSRNPGSVTLFSVHHDVTSPRFEALWSGIPTIRRYMKWHEAYSERELVGVEVSDLLYVPKKEDSDKRSPLLLVAASKSRTVTVLQVKVRGTVQQYENG</sequence>
<dbReference type="PANTHER" id="PTHR46928:SF1">
    <property type="entry name" value="MESENCHYME-SPECIFIC CELL SURFACE GLYCOPROTEIN"/>
    <property type="match status" value="1"/>
</dbReference>
<protein>
    <submittedName>
        <fullName evidence="2">Uncharacterized protein LOC106012050</fullName>
    </submittedName>
</protein>
<name>A0ABM1A1Y7_APLCA</name>
<dbReference type="GeneID" id="106012050"/>